<name>A0ACB7IZ58_PLECO</name>
<dbReference type="EMBL" id="WQMT02000005">
    <property type="protein sequence ID" value="KAG9222873.1"/>
    <property type="molecule type" value="Genomic_DNA"/>
</dbReference>
<keyword evidence="2" id="KW-1185">Reference proteome</keyword>
<evidence type="ECO:0000313" key="1">
    <source>
        <dbReference type="EMBL" id="KAG9222873.1"/>
    </source>
</evidence>
<evidence type="ECO:0000313" key="2">
    <source>
        <dbReference type="Proteomes" id="UP000824881"/>
    </source>
</evidence>
<reference evidence="1 2" key="1">
    <citation type="journal article" date="2021" name="Appl. Environ. Microbiol.">
        <title>Genetic linkage and physical mapping for an oyster mushroom Pleurotus cornucopiae and QTL analysis for the trait cap color.</title>
        <authorList>
            <person name="Zhang Y."/>
            <person name="Gao W."/>
            <person name="Sonnenberg A."/>
            <person name="Chen Q."/>
            <person name="Zhang J."/>
            <person name="Huang C."/>
        </authorList>
    </citation>
    <scope>NUCLEOTIDE SEQUENCE [LARGE SCALE GENOMIC DNA]</scope>
    <source>
        <strain evidence="1">CCMSSC00406</strain>
    </source>
</reference>
<accession>A0ACB7IZ58</accession>
<organism evidence="1 2">
    <name type="scientific">Pleurotus cornucopiae</name>
    <name type="common">Cornucopia mushroom</name>
    <dbReference type="NCBI Taxonomy" id="5321"/>
    <lineage>
        <taxon>Eukaryota</taxon>
        <taxon>Fungi</taxon>
        <taxon>Dikarya</taxon>
        <taxon>Basidiomycota</taxon>
        <taxon>Agaricomycotina</taxon>
        <taxon>Agaricomycetes</taxon>
        <taxon>Agaricomycetidae</taxon>
        <taxon>Agaricales</taxon>
        <taxon>Pleurotineae</taxon>
        <taxon>Pleurotaceae</taxon>
        <taxon>Pleurotus</taxon>
    </lineage>
</organism>
<protein>
    <submittedName>
        <fullName evidence="1">Uncharacterized protein</fullName>
    </submittedName>
</protein>
<gene>
    <name evidence="1" type="ORF">CCMSSC00406_0000438</name>
</gene>
<dbReference type="Proteomes" id="UP000824881">
    <property type="component" value="Unassembled WGS sequence"/>
</dbReference>
<proteinExistence type="predicted"/>
<sequence length="790" mass="87553">MATTTEPQLPPVLQSLTNLLDEKTETLAIGNPDIRAAALDAAKFVFDLSIQSENAARPHIDELISSLSPESAPQTRAQARANGKRKRSPSPPPKPKQTFAPTPLTALYVDGVDEEQIWSQLDLRMKNVCDLLELALEGGPGGGEGGEEDSDMDEGDPDGRLQKILEALRNGEDVDLEALGLDGMDIDDEEDSEEDDEEDSDDDDDAEEEEGREDEDDEEELGEHITTLRDSSSSEDEDEEYEGEGSFRHKKPPAPKRRGARHSELDDDFFDLASFNAETQAAEAKRVSRGKLGNDDDEDSDDDDMSVDLFAAVDDVENFDEEDVDNNIGEAYYKDFFEPPPRLPAKKDKRKKPPAPTSPKKPGTVRFAEEVRVKKIKSKGRSLPVSSMYEDDEDDDDDEGYEDEDGMLADDFGELGMDEDEDGQGFAFGEDGEEDEDEDDDDDDDDDDDESEEDEEQDDDSDDDESGEEGEGRETIERLKDDLFADEEDEEESDLTTHEQRMVALKEQIASLEAENVGKKDWVLMGEATSKSRPQNSLLEEDLEFERTMKAVPIVTEDKILALEDRIKARILEGRFDDVVRLRPISDKPFLPSRLFELQDTKSSQSLAQIYENDYVATQNGGSADDRDGKLKKEHEELEKQWDGICSKLDALCNAHFVPKQPKAIISTVANVSTATLESALPTTKSASVLLAPEEVFTPAAGDLRSKSEMAPAEKRAARNKERKSRKKTRDLLDSGVDKYAKMKGVKKQKQAALEGIVKTGKGVTVVGKKNKDILGKKGSKKGKSVDVSA</sequence>
<comment type="caution">
    <text evidence="1">The sequence shown here is derived from an EMBL/GenBank/DDBJ whole genome shotgun (WGS) entry which is preliminary data.</text>
</comment>